<evidence type="ECO:0000313" key="16">
    <source>
        <dbReference type="Proteomes" id="UP000183407"/>
    </source>
</evidence>
<evidence type="ECO:0000256" key="6">
    <source>
        <dbReference type="ARBA" id="ARBA00023002"/>
    </source>
</evidence>
<dbReference type="Gene3D" id="1.20.140.10">
    <property type="entry name" value="Butyryl-CoA Dehydrogenase, subunit A, domain 3"/>
    <property type="match status" value="1"/>
</dbReference>
<dbReference type="InterPro" id="IPR013786">
    <property type="entry name" value="AcylCoA_DH/ox_N"/>
</dbReference>
<evidence type="ECO:0000256" key="8">
    <source>
        <dbReference type="ARBA" id="ARBA00040394"/>
    </source>
</evidence>
<dbReference type="InterPro" id="IPR006091">
    <property type="entry name" value="Acyl-CoA_Oxase/DH_mid-dom"/>
</dbReference>
<dbReference type="Gene3D" id="2.40.110.10">
    <property type="entry name" value="Butyryl-CoA Dehydrogenase, subunit A, domain 2"/>
    <property type="match status" value="1"/>
</dbReference>
<dbReference type="InterPro" id="IPR009100">
    <property type="entry name" value="AcylCoA_DH/oxidase_NM_dom_sf"/>
</dbReference>
<dbReference type="PROSITE" id="PS00073">
    <property type="entry name" value="ACYL_COA_DH_2"/>
    <property type="match status" value="1"/>
</dbReference>
<evidence type="ECO:0000256" key="4">
    <source>
        <dbReference type="ARBA" id="ARBA00022630"/>
    </source>
</evidence>
<comment type="catalytic activity">
    <reaction evidence="10">
        <text>a 2,3-saturated acyl-CoA + A = a 2,3-dehydroacyl-CoA + AH2</text>
        <dbReference type="Rhea" id="RHEA:48608"/>
        <dbReference type="ChEBI" id="CHEBI:13193"/>
        <dbReference type="ChEBI" id="CHEBI:17499"/>
        <dbReference type="ChEBI" id="CHEBI:60015"/>
        <dbReference type="ChEBI" id="CHEBI:65111"/>
    </reaction>
</comment>
<comment type="pathway">
    <text evidence="2">Siderophore biosynthesis; mycobactin biosynthesis.</text>
</comment>
<dbReference type="EMBL" id="FNTL01000004">
    <property type="protein sequence ID" value="SED74487.1"/>
    <property type="molecule type" value="Genomic_DNA"/>
</dbReference>
<dbReference type="SUPFAM" id="SSF47203">
    <property type="entry name" value="Acyl-CoA dehydrogenase C-terminal domain-like"/>
    <property type="match status" value="1"/>
</dbReference>
<evidence type="ECO:0000256" key="2">
    <source>
        <dbReference type="ARBA" id="ARBA00005102"/>
    </source>
</evidence>
<reference evidence="16" key="1">
    <citation type="submission" date="2016-10" db="EMBL/GenBank/DDBJ databases">
        <authorList>
            <person name="Varghese N."/>
        </authorList>
    </citation>
    <scope>NUCLEOTIDE SEQUENCE [LARGE SCALE GENOMIC DNA]</scope>
    <source>
        <strain evidence="16">DSM 44719</strain>
    </source>
</reference>
<dbReference type="Pfam" id="PF00441">
    <property type="entry name" value="Acyl-CoA_dh_1"/>
    <property type="match status" value="1"/>
</dbReference>
<gene>
    <name evidence="15" type="ORF">SAMN04490220_5408</name>
</gene>
<dbReference type="SUPFAM" id="SSF56645">
    <property type="entry name" value="Acyl-CoA dehydrogenase NM domain-like"/>
    <property type="match status" value="1"/>
</dbReference>
<evidence type="ECO:0000259" key="13">
    <source>
        <dbReference type="Pfam" id="PF02770"/>
    </source>
</evidence>
<dbReference type="InterPro" id="IPR046373">
    <property type="entry name" value="Acyl-CoA_Oxase/DH_mid-dom_sf"/>
</dbReference>
<dbReference type="InterPro" id="IPR006089">
    <property type="entry name" value="Acyl-CoA_DH_CS"/>
</dbReference>
<feature type="domain" description="Acyl-CoA dehydrogenase/oxidase N-terminal" evidence="14">
    <location>
        <begin position="23"/>
        <end position="134"/>
    </location>
</feature>
<evidence type="ECO:0000256" key="9">
    <source>
        <dbReference type="ARBA" id="ARBA00042660"/>
    </source>
</evidence>
<evidence type="ECO:0000259" key="14">
    <source>
        <dbReference type="Pfam" id="PF02771"/>
    </source>
</evidence>
<dbReference type="PANTHER" id="PTHR48083">
    <property type="entry name" value="MEDIUM-CHAIN SPECIFIC ACYL-COA DEHYDROGENASE, MITOCHONDRIAL-RELATED"/>
    <property type="match status" value="1"/>
</dbReference>
<keyword evidence="4 11" id="KW-0285">Flavoprotein</keyword>
<dbReference type="Gene3D" id="1.10.540.10">
    <property type="entry name" value="Acyl-CoA dehydrogenase/oxidase, N-terminal domain"/>
    <property type="match status" value="1"/>
</dbReference>
<dbReference type="Pfam" id="PF02771">
    <property type="entry name" value="Acyl-CoA_dh_N"/>
    <property type="match status" value="1"/>
</dbReference>
<evidence type="ECO:0000259" key="12">
    <source>
        <dbReference type="Pfam" id="PF00441"/>
    </source>
</evidence>
<dbReference type="InterPro" id="IPR036250">
    <property type="entry name" value="AcylCo_DH-like_C"/>
</dbReference>
<comment type="cofactor">
    <cofactor evidence="1 11">
        <name>FAD</name>
        <dbReference type="ChEBI" id="CHEBI:57692"/>
    </cofactor>
</comment>
<dbReference type="GO" id="GO:0003995">
    <property type="term" value="F:acyl-CoA dehydrogenase activity"/>
    <property type="evidence" value="ECO:0007669"/>
    <property type="project" value="InterPro"/>
</dbReference>
<protein>
    <recommendedName>
        <fullName evidence="8">Acyl-[acyl-carrier-protein] dehydrogenase MbtN</fullName>
    </recommendedName>
    <alternativeName>
        <fullName evidence="9">Mycobactin synthase protein N</fullName>
    </alternativeName>
</protein>
<dbReference type="Pfam" id="PF02770">
    <property type="entry name" value="Acyl-CoA_dh_M"/>
    <property type="match status" value="1"/>
</dbReference>
<evidence type="ECO:0000256" key="5">
    <source>
        <dbReference type="ARBA" id="ARBA00022827"/>
    </source>
</evidence>
<dbReference type="GO" id="GO:0050660">
    <property type="term" value="F:flavin adenine dinucleotide binding"/>
    <property type="evidence" value="ECO:0007669"/>
    <property type="project" value="InterPro"/>
</dbReference>
<dbReference type="InterPro" id="IPR050741">
    <property type="entry name" value="Acyl-CoA_dehydrogenase"/>
</dbReference>
<dbReference type="PANTHER" id="PTHR48083:SF20">
    <property type="entry name" value="LONG-CHAIN SPECIFIC ACYL-COA DEHYDROGENASE, MITOCHONDRIAL"/>
    <property type="match status" value="1"/>
</dbReference>
<name>A0A1H5D6K8_RHOJO</name>
<sequence>MAVPQTAATLTRKEPLMHRELFTADHDAFRDTVRQFIGKEIVPNLTDWESAGRVPRELFTKTAEIGINGLQIPEAYGGGGITSFLFNAIVIEETGYAAASFGGLQVHLNTVMPYFFEYANDEQKDRWFPGFVDGSLISSIAMTEPGTGSDLAGIATTAVRDGDDWILNGAKTFITGGINADLIVVVARTARVAENRRDGLSLFVVEADMDGFTRGRNLDKLGLKAQDTAELLFDNVRVPARNLLGREGNAFSMLTHNLPQERLTVAVAAHATAAAALTLATDYVKDRKVFGQRVADFQNTKFVLAECATELEASQALIDRALVALDTGTLNVADAAKVKLFCTEMQSRVIDRCLQLHGGYGYMREYPISRLYVDARVSRIFGGTSEVMKTIISRSLGL</sequence>
<feature type="domain" description="Acyl-CoA oxidase/dehydrogenase middle" evidence="13">
    <location>
        <begin position="139"/>
        <end position="236"/>
    </location>
</feature>
<proteinExistence type="inferred from homology"/>
<evidence type="ECO:0000256" key="7">
    <source>
        <dbReference type="ARBA" id="ARBA00037085"/>
    </source>
</evidence>
<keyword evidence="5 11" id="KW-0274">FAD</keyword>
<dbReference type="GO" id="GO:0033539">
    <property type="term" value="P:fatty acid beta-oxidation using acyl-CoA dehydrogenase"/>
    <property type="evidence" value="ECO:0007669"/>
    <property type="project" value="TreeGrafter"/>
</dbReference>
<dbReference type="FunFam" id="1.20.140.10:FF:000001">
    <property type="entry name" value="Acyl-CoA dehydrogenase"/>
    <property type="match status" value="1"/>
</dbReference>
<dbReference type="PIRSF" id="PIRSF016578">
    <property type="entry name" value="HsaA"/>
    <property type="match status" value="1"/>
</dbReference>
<evidence type="ECO:0000256" key="3">
    <source>
        <dbReference type="ARBA" id="ARBA00009347"/>
    </source>
</evidence>
<dbReference type="AlphaFoldDB" id="A0A1H5D6K8"/>
<evidence type="ECO:0000313" key="15">
    <source>
        <dbReference type="EMBL" id="SED74487.1"/>
    </source>
</evidence>
<dbReference type="GO" id="GO:0005737">
    <property type="term" value="C:cytoplasm"/>
    <property type="evidence" value="ECO:0007669"/>
    <property type="project" value="TreeGrafter"/>
</dbReference>
<evidence type="ECO:0000256" key="10">
    <source>
        <dbReference type="ARBA" id="ARBA00052546"/>
    </source>
</evidence>
<dbReference type="FunFam" id="2.40.110.10:FF:000002">
    <property type="entry name" value="Acyl-CoA dehydrogenase fadE12"/>
    <property type="match status" value="1"/>
</dbReference>
<evidence type="ECO:0000256" key="1">
    <source>
        <dbReference type="ARBA" id="ARBA00001974"/>
    </source>
</evidence>
<comment type="function">
    <text evidence="7">Catalyzes the dehydrogenation at the alpha-beta position of ACP-bound acyl chains. This results in the introduction of a double bond in the lipidic chain, which is further transferred to the epsilon-amino group of lysine residue in the mycobactin core by MbtK.</text>
</comment>
<keyword evidence="6 11" id="KW-0560">Oxidoreductase</keyword>
<organism evidence="15 16">
    <name type="scientific">Rhodococcus jostii</name>
    <dbReference type="NCBI Taxonomy" id="132919"/>
    <lineage>
        <taxon>Bacteria</taxon>
        <taxon>Bacillati</taxon>
        <taxon>Actinomycetota</taxon>
        <taxon>Actinomycetes</taxon>
        <taxon>Mycobacteriales</taxon>
        <taxon>Nocardiaceae</taxon>
        <taxon>Rhodococcus</taxon>
    </lineage>
</organism>
<feature type="domain" description="Acyl-CoA dehydrogenase/oxidase C-terminal" evidence="12">
    <location>
        <begin position="252"/>
        <end position="396"/>
    </location>
</feature>
<dbReference type="InterPro" id="IPR009075">
    <property type="entry name" value="AcylCo_DH/oxidase_C"/>
</dbReference>
<dbReference type="InterPro" id="IPR037069">
    <property type="entry name" value="AcylCoA_DH/ox_N_sf"/>
</dbReference>
<accession>A0A1H5D6K8</accession>
<evidence type="ECO:0000256" key="11">
    <source>
        <dbReference type="RuleBase" id="RU362125"/>
    </source>
</evidence>
<dbReference type="Proteomes" id="UP000183407">
    <property type="component" value="Unassembled WGS sequence"/>
</dbReference>
<comment type="similarity">
    <text evidence="3 11">Belongs to the acyl-CoA dehydrogenase family.</text>
</comment>